<name>A0A8S5U461_9CAUD</name>
<dbReference type="InterPro" id="IPR052380">
    <property type="entry name" value="Viral_DNA_packaging_terminase"/>
</dbReference>
<dbReference type="PANTHER" id="PTHR39184">
    <property type="match status" value="1"/>
</dbReference>
<dbReference type="Pfam" id="PF04466">
    <property type="entry name" value="Terminase_3"/>
    <property type="match status" value="1"/>
</dbReference>
<reference evidence="3" key="1">
    <citation type="journal article" date="2021" name="Proc. Natl. Acad. Sci. U.S.A.">
        <title>A Catalog of Tens of Thousands of Viruses from Human Metagenomes Reveals Hidden Associations with Chronic Diseases.</title>
        <authorList>
            <person name="Tisza M.J."/>
            <person name="Buck C.B."/>
        </authorList>
    </citation>
    <scope>NUCLEOTIDE SEQUENCE</scope>
    <source>
        <strain evidence="3">Ct6GI21</strain>
    </source>
</reference>
<dbReference type="EMBL" id="BK016005">
    <property type="protein sequence ID" value="DAF89234.1"/>
    <property type="molecule type" value="Genomic_DNA"/>
</dbReference>
<accession>A0A8S5U461</accession>
<dbReference type="InterPro" id="IPR035413">
    <property type="entry name" value="Terminase_L_C"/>
</dbReference>
<evidence type="ECO:0000313" key="3">
    <source>
        <dbReference type="EMBL" id="DAF89234.1"/>
    </source>
</evidence>
<evidence type="ECO:0000259" key="1">
    <source>
        <dbReference type="Pfam" id="PF04466"/>
    </source>
</evidence>
<proteinExistence type="predicted"/>
<dbReference type="Pfam" id="PF17288">
    <property type="entry name" value="Terminase_3C"/>
    <property type="match status" value="1"/>
</dbReference>
<dbReference type="Gene3D" id="3.30.420.280">
    <property type="match status" value="1"/>
</dbReference>
<feature type="domain" description="Phage terminase large subunit N-terminal" evidence="1">
    <location>
        <begin position="30"/>
        <end position="234"/>
    </location>
</feature>
<evidence type="ECO:0000259" key="2">
    <source>
        <dbReference type="Pfam" id="PF17288"/>
    </source>
</evidence>
<protein>
    <submittedName>
        <fullName evidence="3">Terminase large subunit</fullName>
    </submittedName>
</protein>
<dbReference type="InterPro" id="IPR027417">
    <property type="entry name" value="P-loop_NTPase"/>
</dbReference>
<dbReference type="InterPro" id="IPR035412">
    <property type="entry name" value="Terminase_L_N"/>
</dbReference>
<organism evidence="3">
    <name type="scientific">Siphoviridae sp. ct6GI21</name>
    <dbReference type="NCBI Taxonomy" id="2825340"/>
    <lineage>
        <taxon>Viruses</taxon>
        <taxon>Duplodnaviria</taxon>
        <taxon>Heunggongvirae</taxon>
        <taxon>Uroviricota</taxon>
        <taxon>Caudoviricetes</taxon>
    </lineage>
</organism>
<sequence length="420" mass="48718">MTKIKGKSISNCIGKAFYSLHNDIKNHKHTYYDLTGGRGSLKSSFVSVEIVYNMMKAENKDKHAVIYRRVGDTLETSVYSQIEWAIDKLGVTHLWKLTKSPMRATYLPTGQRIIFKGLDHAQKSKSIKVPFGYIAYLWFEEFDEFAGEEEIRKVQQSVIRGGNDFIVFKSMNPPKSRQNWANSYIEKEKLKKDTIVSHTTYLTSPVEWLGQQFIDDAEWLKMINPKAYEHEYLGIAVGNGTEVFDNIVSIQMSDDDIALWDNLYRGVDWGWYPDPFHYGCMYYDARKMDLYIFEEFRTNKMKNADTAQVLKDEYDVDRYDVVTCDSAENKSIADYRAFGINARPAEKGPGSIRNGMKWLQSLNHIYIDPIRCPNTNKEFSKYEYILDKEGNPTSSYPDADNHSIDMTRYAMEPVWKRGGR</sequence>
<dbReference type="NCBIfam" id="TIGR01547">
    <property type="entry name" value="phage_term_2"/>
    <property type="match status" value="1"/>
</dbReference>
<dbReference type="PANTHER" id="PTHR39184:SF1">
    <property type="entry name" value="PBSX PHAGE TERMINASE LARGE SUBUNIT"/>
    <property type="match status" value="1"/>
</dbReference>
<dbReference type="InterPro" id="IPR006437">
    <property type="entry name" value="Phage_terminase_lsu"/>
</dbReference>
<feature type="domain" description="Phage terminase large subunit C-terminal" evidence="2">
    <location>
        <begin position="268"/>
        <end position="412"/>
    </location>
</feature>
<dbReference type="Gene3D" id="3.40.50.300">
    <property type="entry name" value="P-loop containing nucleotide triphosphate hydrolases"/>
    <property type="match status" value="1"/>
</dbReference>